<dbReference type="PROSITE" id="PS51257">
    <property type="entry name" value="PROKAR_LIPOPROTEIN"/>
    <property type="match status" value="1"/>
</dbReference>
<reference evidence="3 4" key="1">
    <citation type="submission" date="2020-08" db="EMBL/GenBank/DDBJ databases">
        <title>Sequencing the genomes of 1000 actinobacteria strains.</title>
        <authorList>
            <person name="Klenk H.-P."/>
        </authorList>
    </citation>
    <scope>NUCLEOTIDE SEQUENCE [LARGE SCALE GENOMIC DNA]</scope>
    <source>
        <strain evidence="3 4">DSM 46887</strain>
    </source>
</reference>
<keyword evidence="2" id="KW-0732">Signal</keyword>
<protein>
    <submittedName>
        <fullName evidence="3">Uncharacterized protein</fullName>
    </submittedName>
</protein>
<organism evidence="3 4">
    <name type="scientific">Streptosporangium becharense</name>
    <dbReference type="NCBI Taxonomy" id="1816182"/>
    <lineage>
        <taxon>Bacteria</taxon>
        <taxon>Bacillati</taxon>
        <taxon>Actinomycetota</taxon>
        <taxon>Actinomycetes</taxon>
        <taxon>Streptosporangiales</taxon>
        <taxon>Streptosporangiaceae</taxon>
        <taxon>Streptosporangium</taxon>
    </lineage>
</organism>
<feature type="region of interest" description="Disordered" evidence="1">
    <location>
        <begin position="101"/>
        <end position="143"/>
    </location>
</feature>
<sequence length="292" mass="31311">MRGIWLAAVLVTVTACGTAPAATAPAPAPAPTAPVRYQADGTVLADSTHGPQLCAVVTASLPPQCSGPDIVGWDWKTVEHSTRGGVRWGEYHVVGTWDGRRLTLTEPPRPAERRDTPGDRPDFSTPCPKPAGGRRPADPAKATQEALAAAVARAEKLPGYAGAWLDQSYLEEIDGYDPDDPRSVERHAGDPKRLVLNLRFTGDPAVHEPAIREVWGGALCLSRGRRTAAELRALQERVQEEVEGVYSVSADERAGHVRAGVWVATPERQRQVDGKYGEGLVVLEGFLRPVGS</sequence>
<evidence type="ECO:0000313" key="4">
    <source>
        <dbReference type="Proteomes" id="UP000540685"/>
    </source>
</evidence>
<feature type="compositionally biased region" description="Basic and acidic residues" evidence="1">
    <location>
        <begin position="101"/>
        <end position="122"/>
    </location>
</feature>
<feature type="signal peptide" evidence="2">
    <location>
        <begin position="1"/>
        <end position="21"/>
    </location>
</feature>
<evidence type="ECO:0000313" key="3">
    <source>
        <dbReference type="EMBL" id="MBB5823680.1"/>
    </source>
</evidence>
<accession>A0A7W9IMX6</accession>
<gene>
    <name evidence="3" type="ORF">F4562_006742</name>
</gene>
<dbReference type="EMBL" id="JACHMP010000001">
    <property type="protein sequence ID" value="MBB5823680.1"/>
    <property type="molecule type" value="Genomic_DNA"/>
</dbReference>
<feature type="chain" id="PRO_5031446183" evidence="2">
    <location>
        <begin position="22"/>
        <end position="292"/>
    </location>
</feature>
<evidence type="ECO:0000256" key="2">
    <source>
        <dbReference type="SAM" id="SignalP"/>
    </source>
</evidence>
<evidence type="ECO:0000256" key="1">
    <source>
        <dbReference type="SAM" id="MobiDB-lite"/>
    </source>
</evidence>
<comment type="caution">
    <text evidence="3">The sequence shown here is derived from an EMBL/GenBank/DDBJ whole genome shotgun (WGS) entry which is preliminary data.</text>
</comment>
<proteinExistence type="predicted"/>
<dbReference type="RefSeq" id="WP_184546475.1">
    <property type="nucleotide sequence ID" value="NZ_JACHMP010000001.1"/>
</dbReference>
<keyword evidence="4" id="KW-1185">Reference proteome</keyword>
<dbReference type="Proteomes" id="UP000540685">
    <property type="component" value="Unassembled WGS sequence"/>
</dbReference>
<dbReference type="AlphaFoldDB" id="A0A7W9IMX6"/>
<name>A0A7W9IMX6_9ACTN</name>